<dbReference type="AlphaFoldDB" id="A0A0G4HFL5"/>
<evidence type="ECO:0000256" key="1">
    <source>
        <dbReference type="SAM" id="MobiDB-lite"/>
    </source>
</evidence>
<gene>
    <name evidence="2" type="ORF">Cvel_27085</name>
</gene>
<feature type="region of interest" description="Disordered" evidence="1">
    <location>
        <begin position="1"/>
        <end position="40"/>
    </location>
</feature>
<dbReference type="VEuPathDB" id="CryptoDB:Cvel_27085"/>
<feature type="compositionally biased region" description="Basic and acidic residues" evidence="1">
    <location>
        <begin position="1"/>
        <end position="16"/>
    </location>
</feature>
<evidence type="ECO:0000313" key="2">
    <source>
        <dbReference type="EMBL" id="CEM42836.1"/>
    </source>
</evidence>
<name>A0A0G4HFL5_9ALVE</name>
<proteinExistence type="predicted"/>
<dbReference type="EMBL" id="CDMZ01002542">
    <property type="protein sequence ID" value="CEM42836.1"/>
    <property type="molecule type" value="Genomic_DNA"/>
</dbReference>
<sequence>MSTGELEKTVSTEKDVPSLTEDSGAGRTFPPRTGKDVLSGFTRSTATTVSPVLSSTAASGFFWPQNMTWKCLKGLVEEEVAL</sequence>
<reference evidence="2" key="1">
    <citation type="submission" date="2014-11" db="EMBL/GenBank/DDBJ databases">
        <authorList>
            <person name="Otto D Thomas"/>
            <person name="Naeem Raeece"/>
        </authorList>
    </citation>
    <scope>NUCLEOTIDE SEQUENCE</scope>
</reference>
<organism evidence="2">
    <name type="scientific">Chromera velia CCMP2878</name>
    <dbReference type="NCBI Taxonomy" id="1169474"/>
    <lineage>
        <taxon>Eukaryota</taxon>
        <taxon>Sar</taxon>
        <taxon>Alveolata</taxon>
        <taxon>Colpodellida</taxon>
        <taxon>Chromeraceae</taxon>
        <taxon>Chromera</taxon>
    </lineage>
</organism>
<accession>A0A0G4HFL5</accession>
<protein>
    <submittedName>
        <fullName evidence="2">Uncharacterized protein</fullName>
    </submittedName>
</protein>